<proteinExistence type="inferred from homology"/>
<keyword evidence="7" id="KW-0378">Hydrolase</keyword>
<dbReference type="PANTHER" id="PTHR18968">
    <property type="entry name" value="THIAMINE PYROPHOSPHATE ENZYMES"/>
    <property type="match status" value="1"/>
</dbReference>
<dbReference type="EMBL" id="JBEPEK010000898">
    <property type="protein sequence ID" value="MER7187737.1"/>
    <property type="molecule type" value="Genomic_DNA"/>
</dbReference>
<dbReference type="CDD" id="cd07035">
    <property type="entry name" value="TPP_PYR_POX_like"/>
    <property type="match status" value="1"/>
</dbReference>
<evidence type="ECO:0000259" key="6">
    <source>
        <dbReference type="Pfam" id="PF02776"/>
    </source>
</evidence>
<evidence type="ECO:0000256" key="2">
    <source>
        <dbReference type="ARBA" id="ARBA00023052"/>
    </source>
</evidence>
<dbReference type="InterPro" id="IPR029061">
    <property type="entry name" value="THDP-binding"/>
</dbReference>
<dbReference type="EC" id="3.7.1.22" evidence="7"/>
<dbReference type="SUPFAM" id="SSF52518">
    <property type="entry name" value="Thiamin diphosphate-binding fold (THDP-binding)"/>
    <property type="match status" value="2"/>
</dbReference>
<dbReference type="GO" id="GO:0102481">
    <property type="term" value="F:3D-(3,5/4)-trihydroxycyclohexane-1,2-dione hydrolase activity"/>
    <property type="evidence" value="ECO:0007669"/>
    <property type="project" value="UniProtKB-EC"/>
</dbReference>
<comment type="caution">
    <text evidence="7">The sequence shown here is derived from an EMBL/GenBank/DDBJ whole genome shotgun (WGS) entry which is preliminary data.</text>
</comment>
<organism evidence="7 8">
    <name type="scientific">Streptomyces hyaluromycini</name>
    <dbReference type="NCBI Taxonomy" id="1377993"/>
    <lineage>
        <taxon>Bacteria</taxon>
        <taxon>Bacillati</taxon>
        <taxon>Actinomycetota</taxon>
        <taxon>Actinomycetes</taxon>
        <taxon>Kitasatosporales</taxon>
        <taxon>Streptomycetaceae</taxon>
        <taxon>Streptomyces</taxon>
    </lineage>
</organism>
<evidence type="ECO:0000256" key="1">
    <source>
        <dbReference type="ARBA" id="ARBA00007812"/>
    </source>
</evidence>
<dbReference type="Pfam" id="PF02776">
    <property type="entry name" value="TPP_enzyme_N"/>
    <property type="match status" value="1"/>
</dbReference>
<dbReference type="InterPro" id="IPR012000">
    <property type="entry name" value="Thiamin_PyroP_enz_cen_dom"/>
</dbReference>
<gene>
    <name evidence="7" type="primary">iolD</name>
    <name evidence="7" type="ORF">ABT404_51190</name>
</gene>
<dbReference type="PANTHER" id="PTHR18968:SF9">
    <property type="entry name" value="3D-(3,5_4)-TRIHYDROXYCYCLOHEXANE-1,2-DIONE HYDROLASE"/>
    <property type="match status" value="1"/>
</dbReference>
<evidence type="ECO:0000313" key="8">
    <source>
        <dbReference type="Proteomes" id="UP001474181"/>
    </source>
</evidence>
<dbReference type="NCBIfam" id="TIGR04377">
    <property type="entry name" value="myo_inos_iolD"/>
    <property type="match status" value="1"/>
</dbReference>
<evidence type="ECO:0000313" key="7">
    <source>
        <dbReference type="EMBL" id="MER7187737.1"/>
    </source>
</evidence>
<dbReference type="InterPro" id="IPR029035">
    <property type="entry name" value="DHS-like_NAD/FAD-binding_dom"/>
</dbReference>
<dbReference type="SUPFAM" id="SSF52467">
    <property type="entry name" value="DHS-like NAD/FAD-binding domain"/>
    <property type="match status" value="1"/>
</dbReference>
<evidence type="ECO:0000259" key="5">
    <source>
        <dbReference type="Pfam" id="PF02775"/>
    </source>
</evidence>
<dbReference type="Gene3D" id="3.40.50.1220">
    <property type="entry name" value="TPP-binding domain"/>
    <property type="match status" value="1"/>
</dbReference>
<feature type="domain" description="Thiamine pyrophosphate enzyme central" evidence="4">
    <location>
        <begin position="226"/>
        <end position="360"/>
    </location>
</feature>
<keyword evidence="2 3" id="KW-0786">Thiamine pyrophosphate</keyword>
<feature type="domain" description="Thiamine pyrophosphate enzyme N-terminal TPP-binding" evidence="6">
    <location>
        <begin position="58"/>
        <end position="133"/>
    </location>
</feature>
<feature type="domain" description="Thiamine pyrophosphate enzyme TPP-binding" evidence="5">
    <location>
        <begin position="449"/>
        <end position="610"/>
    </location>
</feature>
<dbReference type="InterPro" id="IPR011766">
    <property type="entry name" value="TPP_enzyme_TPP-bd"/>
</dbReference>
<evidence type="ECO:0000259" key="4">
    <source>
        <dbReference type="Pfam" id="PF00205"/>
    </source>
</evidence>
<dbReference type="Gene3D" id="3.40.50.970">
    <property type="match status" value="2"/>
</dbReference>
<sequence>MTDRTPQPPRTVRLTVAQAVVTYLSRQYSVADGHRRRLVPAALGIFGHGNVAGLGQALDQLSDQLPFVQGRNEQALVHTATAYGKATRRHATLAVTASIGPGALNMVTGAGLATVNRLPVLLLPGDTYATRHQGPVLQQLQHPVEADASVNDAFRPVSRFFDRITRPEQLLTALPAAMRALTDVDTGAVVVSLPQDIQSHAYDYPAEFFAERNWPIRRPAPDADEVAAVARLLAEAEKPLIIAGGGVVYSGAGEELDALAEAVGIPVAETFAGKGAVQRRAWWQLGGIGLEGTPAVNTLAREADFVLTVGSRLTDFATASHSVFQNPDVRFASINVNVHDAGRLGATGIVADAKRALAALTDAVRANGTVTSAAWQEKIRALDEQWQRQRAAALDPDTPFDLASLADDSDVVRETDAVLTQGQLIGLLQEHAQSGDTIIAAAGGPPGDLQKVWDATEGRFAHLEFGFSCMGYELPAALGVRFAEPDPAKRVLSLLGDGTFLMAPTELVTAAQEKLPVTIVIPENHGYQVIHRLQMGRNGREFGNEFRYRDGSLEIGSAKPARLEGDYLRVDLVQIAAGLGARALRATTAREVRTALAGTRDHDGPVVLVVPVIPHADLPGAGVWWDVAPAEVSEQEAVARLRSAYEEGLASQRWYG</sequence>
<name>A0ABV1XFR5_9ACTN</name>
<accession>A0ABV1XFR5</accession>
<dbReference type="InterPro" id="IPR012001">
    <property type="entry name" value="Thiamin_PyroP_enz_TPP-bd_dom"/>
</dbReference>
<dbReference type="Pfam" id="PF00205">
    <property type="entry name" value="TPP_enzyme_M"/>
    <property type="match status" value="1"/>
</dbReference>
<protein>
    <submittedName>
        <fullName evidence="7">3D-(3,5/4)-trihydroxycyclohexane-1,2-dione acylhydrolase (Decyclizing)</fullName>
        <ecNumber evidence="7">3.7.1.22</ecNumber>
    </submittedName>
</protein>
<dbReference type="InterPro" id="IPR045229">
    <property type="entry name" value="TPP_enz"/>
</dbReference>
<dbReference type="Pfam" id="PF02775">
    <property type="entry name" value="TPP_enzyme_C"/>
    <property type="match status" value="1"/>
</dbReference>
<dbReference type="Proteomes" id="UP001474181">
    <property type="component" value="Unassembled WGS sequence"/>
</dbReference>
<dbReference type="RefSeq" id="WP_350792382.1">
    <property type="nucleotide sequence ID" value="NZ_JBEPEK010000898.1"/>
</dbReference>
<dbReference type="InterPro" id="IPR030817">
    <property type="entry name" value="Myo_inos_IolD"/>
</dbReference>
<keyword evidence="8" id="KW-1185">Reference proteome</keyword>
<comment type="similarity">
    <text evidence="1 3">Belongs to the TPP enzyme family.</text>
</comment>
<evidence type="ECO:0000256" key="3">
    <source>
        <dbReference type="RuleBase" id="RU362132"/>
    </source>
</evidence>
<reference evidence="7 8" key="1">
    <citation type="submission" date="2024-06" db="EMBL/GenBank/DDBJ databases">
        <title>The Natural Products Discovery Center: Release of the First 8490 Sequenced Strains for Exploring Actinobacteria Biosynthetic Diversity.</title>
        <authorList>
            <person name="Kalkreuter E."/>
            <person name="Kautsar S.A."/>
            <person name="Yang D."/>
            <person name="Bader C.D."/>
            <person name="Teijaro C.N."/>
            <person name="Fluegel L."/>
            <person name="Davis C.M."/>
            <person name="Simpson J.R."/>
            <person name="Lauterbach L."/>
            <person name="Steele A.D."/>
            <person name="Gui C."/>
            <person name="Meng S."/>
            <person name="Li G."/>
            <person name="Viehrig K."/>
            <person name="Ye F."/>
            <person name="Su P."/>
            <person name="Kiefer A.F."/>
            <person name="Nichols A."/>
            <person name="Cepeda A.J."/>
            <person name="Yan W."/>
            <person name="Fan B."/>
            <person name="Jiang Y."/>
            <person name="Adhikari A."/>
            <person name="Zheng C.-J."/>
            <person name="Schuster L."/>
            <person name="Cowan T.M."/>
            <person name="Smanski M.J."/>
            <person name="Chevrette M.G."/>
            <person name="De Carvalho L.P.S."/>
            <person name="Shen B."/>
        </authorList>
    </citation>
    <scope>NUCLEOTIDE SEQUENCE [LARGE SCALE GENOMIC DNA]</scope>
    <source>
        <strain evidence="7 8">NPDC000234</strain>
    </source>
</reference>